<dbReference type="Proteomes" id="UP001176941">
    <property type="component" value="Chromosome 2"/>
</dbReference>
<proteinExistence type="predicted"/>
<evidence type="ECO:0000313" key="2">
    <source>
        <dbReference type="Proteomes" id="UP001176941"/>
    </source>
</evidence>
<evidence type="ECO:0000313" key="1">
    <source>
        <dbReference type="EMBL" id="CAI9160384.1"/>
    </source>
</evidence>
<reference evidence="1" key="1">
    <citation type="submission" date="2023-04" db="EMBL/GenBank/DDBJ databases">
        <authorList>
            <consortium name="ELIXIR-Norway"/>
        </authorList>
    </citation>
    <scope>NUCLEOTIDE SEQUENCE [LARGE SCALE GENOMIC DNA]</scope>
</reference>
<accession>A0ABN8YFS8</accession>
<sequence>MYLEKEAGTSVGTDSVPNRPPWMKLCIISIDLCHQHYRHTPSPQLRQSRDNSHHFRVSRQGDCLYLDKTRQQKEDLIVGCPIMGTTNPPTHILKRGSHLL</sequence>
<organism evidence="1 2">
    <name type="scientific">Rangifer tarandus platyrhynchus</name>
    <name type="common">Svalbard reindeer</name>
    <dbReference type="NCBI Taxonomy" id="3082113"/>
    <lineage>
        <taxon>Eukaryota</taxon>
        <taxon>Metazoa</taxon>
        <taxon>Chordata</taxon>
        <taxon>Craniata</taxon>
        <taxon>Vertebrata</taxon>
        <taxon>Euteleostomi</taxon>
        <taxon>Mammalia</taxon>
        <taxon>Eutheria</taxon>
        <taxon>Laurasiatheria</taxon>
        <taxon>Artiodactyla</taxon>
        <taxon>Ruminantia</taxon>
        <taxon>Pecora</taxon>
        <taxon>Cervidae</taxon>
        <taxon>Odocoileinae</taxon>
        <taxon>Rangifer</taxon>
    </lineage>
</organism>
<keyword evidence="2" id="KW-1185">Reference proteome</keyword>
<dbReference type="EMBL" id="OX459938">
    <property type="protein sequence ID" value="CAI9160384.1"/>
    <property type="molecule type" value="Genomic_DNA"/>
</dbReference>
<protein>
    <submittedName>
        <fullName evidence="1">Uncharacterized protein</fullName>
    </submittedName>
</protein>
<gene>
    <name evidence="1" type="ORF">MRATA1EN1_LOCUS9346</name>
</gene>
<name>A0ABN8YFS8_RANTA</name>